<dbReference type="NCBIfam" id="NF045608">
    <property type="entry name" value="EpsI_type_V"/>
    <property type="match status" value="1"/>
</dbReference>
<evidence type="ECO:0000259" key="1">
    <source>
        <dbReference type="Pfam" id="PF11984"/>
    </source>
</evidence>
<dbReference type="Pfam" id="PF11984">
    <property type="entry name" value="DUF3485"/>
    <property type="match status" value="1"/>
</dbReference>
<gene>
    <name evidence="2" type="ORF">GCM10022211_09070</name>
</gene>
<protein>
    <recommendedName>
        <fullName evidence="1">Methanolan biosynthesis EpsI domain-containing protein</fullName>
    </recommendedName>
</protein>
<dbReference type="InterPro" id="IPR054654">
    <property type="entry name" value="EpsI_type_V_pred"/>
</dbReference>
<proteinExistence type="predicted"/>
<sequence>MPEREQAEHDIEAVGTSTRGLDRRRFLIGGVMAAGAATTYARLPSKPVDYLGSRKLEKLVPKKIGSWEFLTNSGLVVPTEDTLSDSLYSQLLTRTYTNGVDPPMMLLIAQSAGQTGLLQVHRPEFCYPAGGFKLSPIVPIPLATGGGSIKANNLTATLPGRSEQIVYWTRVGTDMPLTWASQRLSVAIANLKGLIPDAVLTRVSTVDPDREAALTRLADFAETLLRDMGASKDVLISGR</sequence>
<name>A0ABP7RQ65_9SPHN</name>
<keyword evidence="3" id="KW-1185">Reference proteome</keyword>
<dbReference type="NCBIfam" id="TIGR02914">
    <property type="entry name" value="EpsI_fam"/>
    <property type="match status" value="1"/>
</dbReference>
<dbReference type="Proteomes" id="UP001501310">
    <property type="component" value="Unassembled WGS sequence"/>
</dbReference>
<dbReference type="EMBL" id="BAAAZD010000001">
    <property type="protein sequence ID" value="GAA4000725.1"/>
    <property type="molecule type" value="Genomic_DNA"/>
</dbReference>
<evidence type="ECO:0000313" key="3">
    <source>
        <dbReference type="Proteomes" id="UP001501310"/>
    </source>
</evidence>
<dbReference type="InterPro" id="IPR014263">
    <property type="entry name" value="Methanolan_biosynth_EpsI"/>
</dbReference>
<evidence type="ECO:0000313" key="2">
    <source>
        <dbReference type="EMBL" id="GAA4000725.1"/>
    </source>
</evidence>
<organism evidence="2 3">
    <name type="scientific">Sphingomonas humi</name>
    <dbReference type="NCBI Taxonomy" id="335630"/>
    <lineage>
        <taxon>Bacteria</taxon>
        <taxon>Pseudomonadati</taxon>
        <taxon>Pseudomonadota</taxon>
        <taxon>Alphaproteobacteria</taxon>
        <taxon>Sphingomonadales</taxon>
        <taxon>Sphingomonadaceae</taxon>
        <taxon>Sphingomonas</taxon>
    </lineage>
</organism>
<feature type="domain" description="Methanolan biosynthesis EpsI" evidence="1">
    <location>
        <begin position="27"/>
        <end position="226"/>
    </location>
</feature>
<comment type="caution">
    <text evidence="2">The sequence shown here is derived from an EMBL/GenBank/DDBJ whole genome shotgun (WGS) entry which is preliminary data.</text>
</comment>
<dbReference type="RefSeq" id="WP_344708975.1">
    <property type="nucleotide sequence ID" value="NZ_BAAAZD010000001.1"/>
</dbReference>
<accession>A0ABP7RQ65</accession>
<reference evidence="3" key="1">
    <citation type="journal article" date="2019" name="Int. J. Syst. Evol. Microbiol.">
        <title>The Global Catalogue of Microorganisms (GCM) 10K type strain sequencing project: providing services to taxonomists for standard genome sequencing and annotation.</title>
        <authorList>
            <consortium name="The Broad Institute Genomics Platform"/>
            <consortium name="The Broad Institute Genome Sequencing Center for Infectious Disease"/>
            <person name="Wu L."/>
            <person name="Ma J."/>
        </authorList>
    </citation>
    <scope>NUCLEOTIDE SEQUENCE [LARGE SCALE GENOMIC DNA]</scope>
    <source>
        <strain evidence="3">JCM 16603</strain>
    </source>
</reference>